<evidence type="ECO:0000256" key="3">
    <source>
        <dbReference type="ARBA" id="ARBA00023015"/>
    </source>
</evidence>
<evidence type="ECO:0000313" key="11">
    <source>
        <dbReference type="Proteomes" id="UP001345219"/>
    </source>
</evidence>
<protein>
    <submittedName>
        <fullName evidence="10">Uncharacterized protein</fullName>
    </submittedName>
</protein>
<dbReference type="PANTHER" id="PTHR47997:SF75">
    <property type="entry name" value="MYB DOMAIN PROTEIN 55"/>
    <property type="match status" value="1"/>
</dbReference>
<keyword evidence="4" id="KW-0238">DNA-binding</keyword>
<feature type="region of interest" description="Disordered" evidence="7">
    <location>
        <begin position="122"/>
        <end position="179"/>
    </location>
</feature>
<organism evidence="10 11">
    <name type="scientific">Trapa incisa</name>
    <dbReference type="NCBI Taxonomy" id="236973"/>
    <lineage>
        <taxon>Eukaryota</taxon>
        <taxon>Viridiplantae</taxon>
        <taxon>Streptophyta</taxon>
        <taxon>Embryophyta</taxon>
        <taxon>Tracheophyta</taxon>
        <taxon>Spermatophyta</taxon>
        <taxon>Magnoliopsida</taxon>
        <taxon>eudicotyledons</taxon>
        <taxon>Gunneridae</taxon>
        <taxon>Pentapetalae</taxon>
        <taxon>rosids</taxon>
        <taxon>malvids</taxon>
        <taxon>Myrtales</taxon>
        <taxon>Lythraceae</taxon>
        <taxon>Trapa</taxon>
    </lineage>
</organism>
<dbReference type="Proteomes" id="UP001345219">
    <property type="component" value="Chromosome 9"/>
</dbReference>
<dbReference type="FunFam" id="1.10.10.60:FF:000047">
    <property type="entry name" value="Myb transcription factor"/>
    <property type="match status" value="1"/>
</dbReference>
<keyword evidence="5" id="KW-0804">Transcription</keyword>
<evidence type="ECO:0000256" key="1">
    <source>
        <dbReference type="ARBA" id="ARBA00004123"/>
    </source>
</evidence>
<accession>A0AAN7JIR0</accession>
<gene>
    <name evidence="10" type="ORF">SAY87_010997</name>
</gene>
<dbReference type="InterPro" id="IPR051953">
    <property type="entry name" value="Plant_SW-associated_TFs"/>
</dbReference>
<dbReference type="Gene3D" id="1.10.10.60">
    <property type="entry name" value="Homeodomain-like"/>
    <property type="match status" value="2"/>
</dbReference>
<dbReference type="GO" id="GO:0005634">
    <property type="term" value="C:nucleus"/>
    <property type="evidence" value="ECO:0007669"/>
    <property type="project" value="UniProtKB-SubCell"/>
</dbReference>
<evidence type="ECO:0000256" key="5">
    <source>
        <dbReference type="ARBA" id="ARBA00023163"/>
    </source>
</evidence>
<comment type="subcellular location">
    <subcellularLocation>
        <location evidence="1">Nucleus</location>
    </subcellularLocation>
</comment>
<sequence length="355" mass="39261">MGRHSCCYREKLKKGLWSPEEDEKLLNYITQYGHGCWSSVPKLAGLQRCGKSCRLRWINYLRPDLKRGGFTQQEEALIIELHSALGNRWSQIAGQLPGRTDNEIKNFWNSCIKKKLRQRGIDPTTHKPLSEVENDSNESEKKLFRSSQANKGCNGGMKESFLPPLASSTAHENSSGGLGLSGKPSDHLLQYFSFQQMNYAVDMGGGSPFDFNAVPSSSSLAMLNNIPVSTFPAPAMAAHHVKPSISLLSENSGITSSSNCSAFSYCTDSAPFPWDCENKLHKQQPLTQVHSMEEDAGKWSEYLQMPFLSGSSFPDAEPSSQPYSNIKPEIEGLQTLGFPQPAAYNGFRTDPLALL</sequence>
<dbReference type="PROSITE" id="PS50090">
    <property type="entry name" value="MYB_LIKE"/>
    <property type="match status" value="2"/>
</dbReference>
<proteinExistence type="predicted"/>
<dbReference type="PROSITE" id="PS51294">
    <property type="entry name" value="HTH_MYB"/>
    <property type="match status" value="2"/>
</dbReference>
<feature type="domain" description="Myb-like" evidence="8">
    <location>
        <begin position="62"/>
        <end position="112"/>
    </location>
</feature>
<keyword evidence="2" id="KW-0677">Repeat</keyword>
<evidence type="ECO:0000259" key="8">
    <source>
        <dbReference type="PROSITE" id="PS50090"/>
    </source>
</evidence>
<evidence type="ECO:0000313" key="10">
    <source>
        <dbReference type="EMBL" id="KAK4744685.1"/>
    </source>
</evidence>
<dbReference type="SMART" id="SM00717">
    <property type="entry name" value="SANT"/>
    <property type="match status" value="2"/>
</dbReference>
<dbReference type="InterPro" id="IPR009057">
    <property type="entry name" value="Homeodomain-like_sf"/>
</dbReference>
<evidence type="ECO:0000256" key="6">
    <source>
        <dbReference type="ARBA" id="ARBA00023242"/>
    </source>
</evidence>
<dbReference type="EMBL" id="JAXIOK010000022">
    <property type="protein sequence ID" value="KAK4744685.1"/>
    <property type="molecule type" value="Genomic_DNA"/>
</dbReference>
<keyword evidence="3" id="KW-0805">Transcription regulation</keyword>
<comment type="caution">
    <text evidence="10">The sequence shown here is derived from an EMBL/GenBank/DDBJ whole genome shotgun (WGS) entry which is preliminary data.</text>
</comment>
<dbReference type="CDD" id="cd00167">
    <property type="entry name" value="SANT"/>
    <property type="match status" value="2"/>
</dbReference>
<dbReference type="PANTHER" id="PTHR47997">
    <property type="entry name" value="MYB DOMAIN PROTEIN 55"/>
    <property type="match status" value="1"/>
</dbReference>
<feature type="domain" description="Myb-like" evidence="8">
    <location>
        <begin position="9"/>
        <end position="61"/>
    </location>
</feature>
<feature type="domain" description="HTH myb-type" evidence="9">
    <location>
        <begin position="9"/>
        <end position="65"/>
    </location>
</feature>
<dbReference type="InterPro" id="IPR017930">
    <property type="entry name" value="Myb_dom"/>
</dbReference>
<keyword evidence="6" id="KW-0539">Nucleus</keyword>
<dbReference type="Pfam" id="PF00249">
    <property type="entry name" value="Myb_DNA-binding"/>
    <property type="match status" value="2"/>
</dbReference>
<dbReference type="InterPro" id="IPR001005">
    <property type="entry name" value="SANT/Myb"/>
</dbReference>
<dbReference type="FunFam" id="1.10.10.60:FF:000394">
    <property type="entry name" value="MYB transcription factor"/>
    <property type="match status" value="1"/>
</dbReference>
<name>A0AAN7JIR0_9MYRT</name>
<evidence type="ECO:0000256" key="7">
    <source>
        <dbReference type="SAM" id="MobiDB-lite"/>
    </source>
</evidence>
<dbReference type="SUPFAM" id="SSF46689">
    <property type="entry name" value="Homeodomain-like"/>
    <property type="match status" value="1"/>
</dbReference>
<evidence type="ECO:0000256" key="2">
    <source>
        <dbReference type="ARBA" id="ARBA00022737"/>
    </source>
</evidence>
<evidence type="ECO:0000259" key="9">
    <source>
        <dbReference type="PROSITE" id="PS51294"/>
    </source>
</evidence>
<evidence type="ECO:0000256" key="4">
    <source>
        <dbReference type="ARBA" id="ARBA00023125"/>
    </source>
</evidence>
<feature type="domain" description="HTH myb-type" evidence="9">
    <location>
        <begin position="66"/>
        <end position="116"/>
    </location>
</feature>
<dbReference type="GO" id="GO:0000976">
    <property type="term" value="F:transcription cis-regulatory region binding"/>
    <property type="evidence" value="ECO:0007669"/>
    <property type="project" value="UniProtKB-ARBA"/>
</dbReference>
<dbReference type="AlphaFoldDB" id="A0AAN7JIR0"/>
<keyword evidence="11" id="KW-1185">Reference proteome</keyword>
<reference evidence="10 11" key="1">
    <citation type="journal article" date="2023" name="Hortic Res">
        <title>Pangenome of water caltrop reveals structural variations and asymmetric subgenome divergence after allopolyploidization.</title>
        <authorList>
            <person name="Zhang X."/>
            <person name="Chen Y."/>
            <person name="Wang L."/>
            <person name="Yuan Y."/>
            <person name="Fang M."/>
            <person name="Shi L."/>
            <person name="Lu R."/>
            <person name="Comes H.P."/>
            <person name="Ma Y."/>
            <person name="Chen Y."/>
            <person name="Huang G."/>
            <person name="Zhou Y."/>
            <person name="Zheng Z."/>
            <person name="Qiu Y."/>
        </authorList>
    </citation>
    <scope>NUCLEOTIDE SEQUENCE [LARGE SCALE GENOMIC DNA]</scope>
    <source>
        <tissue evidence="10">Roots</tissue>
    </source>
</reference>